<dbReference type="PANTHER" id="PTHR43283">
    <property type="entry name" value="BETA-LACTAMASE-RELATED"/>
    <property type="match status" value="1"/>
</dbReference>
<dbReference type="AlphaFoldDB" id="A0A1S1Q5Q7"/>
<dbReference type="RefSeq" id="WP_071063428.1">
    <property type="nucleotide sequence ID" value="NZ_MAXA01000212.1"/>
</dbReference>
<sequence length="204" mass="22093">MGVRLADEGRDLLHRTAARHVGDDAGDDLVPGLVALVAAGDDVHVEALGTLAVGGAPMARDTMFRISSTTKPMTAAVTMTLVDDGLVDLDEPVDRLLPELAGRRVLCHPDGPLDDTVPARRPITARDLLTFTFGFGLSGEMFTARHRGPSSRRPTGYGWPRSDRPTRRRRRELTVIVLTQRMFGDSGLPDVHAEIRRAARAALA</sequence>
<organism evidence="3 4">
    <name type="scientific">Parafrankia soli</name>
    <dbReference type="NCBI Taxonomy" id="2599596"/>
    <lineage>
        <taxon>Bacteria</taxon>
        <taxon>Bacillati</taxon>
        <taxon>Actinomycetota</taxon>
        <taxon>Actinomycetes</taxon>
        <taxon>Frankiales</taxon>
        <taxon>Frankiaceae</taxon>
        <taxon>Parafrankia</taxon>
    </lineage>
</organism>
<dbReference type="SUPFAM" id="SSF56601">
    <property type="entry name" value="beta-lactamase/transpeptidase-like"/>
    <property type="match status" value="1"/>
</dbReference>
<dbReference type="InterPro" id="IPR001466">
    <property type="entry name" value="Beta-lactam-related"/>
</dbReference>
<dbReference type="OrthoDB" id="4281716at2"/>
<reference evidence="4" key="1">
    <citation type="submission" date="2016-07" db="EMBL/GenBank/DDBJ databases">
        <title>Frankia sp. NRRL B-16219 Genome sequencing.</title>
        <authorList>
            <person name="Ghodhbane-Gtari F."/>
            <person name="Swanson E."/>
            <person name="Gueddou A."/>
            <person name="Louati M."/>
            <person name="Nouioui I."/>
            <person name="Hezbri K."/>
            <person name="Abebe-Akele F."/>
            <person name="Simpson S."/>
            <person name="Morris K."/>
            <person name="Thomas K."/>
            <person name="Gtari M."/>
            <person name="Tisa L.S."/>
        </authorList>
    </citation>
    <scope>NUCLEOTIDE SEQUENCE [LARGE SCALE GENOMIC DNA]</scope>
    <source>
        <strain evidence="4">NRRL B-16219</strain>
    </source>
</reference>
<dbReference type="InterPro" id="IPR012338">
    <property type="entry name" value="Beta-lactam/transpept-like"/>
</dbReference>
<protein>
    <recommendedName>
        <fullName evidence="2">Beta-lactamase-related domain-containing protein</fullName>
    </recommendedName>
</protein>
<comment type="caution">
    <text evidence="3">The sequence shown here is derived from an EMBL/GenBank/DDBJ whole genome shotgun (WGS) entry which is preliminary data.</text>
</comment>
<dbReference type="InterPro" id="IPR050789">
    <property type="entry name" value="Diverse_Enzym_Activities"/>
</dbReference>
<dbReference type="EMBL" id="MAXA01000212">
    <property type="protein sequence ID" value="OHV28535.1"/>
    <property type="molecule type" value="Genomic_DNA"/>
</dbReference>
<accession>A0A1S1Q5Q7</accession>
<feature type="region of interest" description="Disordered" evidence="1">
    <location>
        <begin position="144"/>
        <end position="166"/>
    </location>
</feature>
<evidence type="ECO:0000256" key="1">
    <source>
        <dbReference type="SAM" id="MobiDB-lite"/>
    </source>
</evidence>
<name>A0A1S1Q5Q7_9ACTN</name>
<evidence type="ECO:0000313" key="4">
    <source>
        <dbReference type="Proteomes" id="UP000179769"/>
    </source>
</evidence>
<evidence type="ECO:0000259" key="2">
    <source>
        <dbReference type="Pfam" id="PF00144"/>
    </source>
</evidence>
<dbReference type="Gene3D" id="3.40.710.10">
    <property type="entry name" value="DD-peptidase/beta-lactamase superfamily"/>
    <property type="match status" value="1"/>
</dbReference>
<evidence type="ECO:0000313" key="3">
    <source>
        <dbReference type="EMBL" id="OHV28535.1"/>
    </source>
</evidence>
<feature type="domain" description="Beta-lactamase-related" evidence="2">
    <location>
        <begin position="27"/>
        <end position="135"/>
    </location>
</feature>
<gene>
    <name evidence="3" type="ORF">BBK14_18055</name>
</gene>
<dbReference type="Pfam" id="PF00144">
    <property type="entry name" value="Beta-lactamase"/>
    <property type="match status" value="1"/>
</dbReference>
<dbReference type="Proteomes" id="UP000179769">
    <property type="component" value="Unassembled WGS sequence"/>
</dbReference>
<dbReference type="PANTHER" id="PTHR43283:SF3">
    <property type="entry name" value="BETA-LACTAMASE FAMILY PROTEIN (AFU_ORTHOLOGUE AFUA_5G07500)"/>
    <property type="match status" value="1"/>
</dbReference>
<proteinExistence type="predicted"/>
<keyword evidence="4" id="KW-1185">Reference proteome</keyword>